<proteinExistence type="predicted"/>
<dbReference type="HOGENOM" id="CLU_2614391_0_0_5"/>
<geneLocation type="plasmid" evidence="2 3">
    <name>AZO_p1</name>
</geneLocation>
<dbReference type="EMBL" id="FQ311869">
    <property type="protein sequence ID" value="CBS88995.1"/>
    <property type="molecule type" value="Genomic_DNA"/>
</dbReference>
<protein>
    <submittedName>
        <fullName evidence="2">Uncharacterized protein</fullName>
    </submittedName>
</protein>
<reference evidence="3" key="1">
    <citation type="journal article" date="2011" name="PLoS Genet.">
        <title>Azospirillum genomes reveal transition of bacteria from aquatic to terrestrial environments.</title>
        <authorList>
            <person name="Wisniewski-Dye F."/>
            <person name="Borziak K."/>
            <person name="Khalsa-Moyers G."/>
            <person name="Alexandre G."/>
            <person name="Sukharnikov L.O."/>
            <person name="Wuichet K."/>
            <person name="Hurst G.B."/>
            <person name="McDonald W.H."/>
            <person name="Robertson J.S."/>
            <person name="Barbe V."/>
            <person name="Calteau A."/>
            <person name="Rouy Z."/>
            <person name="Mangenot S."/>
            <person name="Prigent-Combaret C."/>
            <person name="Normand P."/>
            <person name="Boyer M."/>
            <person name="Siguier P."/>
            <person name="Dessaux Y."/>
            <person name="Elmerich C."/>
            <person name="Condemine G."/>
            <person name="Krishnen G."/>
            <person name="Kennedy I."/>
            <person name="Paterson A.H."/>
            <person name="Gonzalez V."/>
            <person name="Mavingui P."/>
            <person name="Zhulin I.B."/>
        </authorList>
    </citation>
    <scope>NUCLEOTIDE SEQUENCE [LARGE SCALE GENOMIC DNA]</scope>
    <source>
        <strain evidence="3">4B</strain>
    </source>
</reference>
<feature type="compositionally biased region" description="Basic residues" evidence="1">
    <location>
        <begin position="56"/>
        <end position="66"/>
    </location>
</feature>
<accession>G7ZAT5</accession>
<dbReference type="AlphaFoldDB" id="G7ZAT5"/>
<gene>
    <name evidence="2" type="ordered locus">AZOLI_p10785</name>
</gene>
<keyword evidence="2" id="KW-0614">Plasmid</keyword>
<dbReference type="Proteomes" id="UP000005667">
    <property type="component" value="Plasmid AZO_p1"/>
</dbReference>
<sequence>MVHPVSRHSLIEQMLAPVIFDSRPLRRSRIDAALRVIGEVPARDTELDGVLVALQRRQRAGGRSGRKGPSPHTKGSRG</sequence>
<dbReference type="KEGG" id="ali:AZOLI_p10785"/>
<evidence type="ECO:0000313" key="3">
    <source>
        <dbReference type="Proteomes" id="UP000005667"/>
    </source>
</evidence>
<organism evidence="2 3">
    <name type="scientific">Azospirillum lipoferum (strain 4B)</name>
    <dbReference type="NCBI Taxonomy" id="862719"/>
    <lineage>
        <taxon>Bacteria</taxon>
        <taxon>Pseudomonadati</taxon>
        <taxon>Pseudomonadota</taxon>
        <taxon>Alphaproteobacteria</taxon>
        <taxon>Rhodospirillales</taxon>
        <taxon>Azospirillaceae</taxon>
        <taxon>Azospirillum</taxon>
    </lineage>
</organism>
<feature type="region of interest" description="Disordered" evidence="1">
    <location>
        <begin position="56"/>
        <end position="78"/>
    </location>
</feature>
<evidence type="ECO:0000256" key="1">
    <source>
        <dbReference type="SAM" id="MobiDB-lite"/>
    </source>
</evidence>
<keyword evidence="3" id="KW-1185">Reference proteome</keyword>
<evidence type="ECO:0000313" key="2">
    <source>
        <dbReference type="EMBL" id="CBS88995.1"/>
    </source>
</evidence>
<name>G7ZAT5_AZOL4</name>